<accession>A0A1S9RQW6</accession>
<evidence type="ECO:0000313" key="2">
    <source>
        <dbReference type="Proteomes" id="UP000190744"/>
    </source>
</evidence>
<dbReference type="AlphaFoldDB" id="A0A1S9RQW6"/>
<organism evidence="1 2">
    <name type="scientific">Penicillium brasilianum</name>
    <dbReference type="NCBI Taxonomy" id="104259"/>
    <lineage>
        <taxon>Eukaryota</taxon>
        <taxon>Fungi</taxon>
        <taxon>Dikarya</taxon>
        <taxon>Ascomycota</taxon>
        <taxon>Pezizomycotina</taxon>
        <taxon>Eurotiomycetes</taxon>
        <taxon>Eurotiomycetidae</taxon>
        <taxon>Eurotiales</taxon>
        <taxon>Aspergillaceae</taxon>
        <taxon>Penicillium</taxon>
    </lineage>
</organism>
<comment type="caution">
    <text evidence="1">The sequence shown here is derived from an EMBL/GenBank/DDBJ whole genome shotgun (WGS) entry which is preliminary data.</text>
</comment>
<reference evidence="2" key="1">
    <citation type="submission" date="2015-09" db="EMBL/GenBank/DDBJ databases">
        <authorList>
            <person name="Fill T.P."/>
            <person name="Baretta J.F."/>
            <person name="de Almeida L.G."/>
            <person name="Rocha M."/>
            <person name="de Souza D.H."/>
            <person name="Malavazi I."/>
            <person name="Cerdeira L.T."/>
            <person name="Hong H."/>
            <person name="Samborskyy M."/>
            <person name="de Vasconcelos A.T."/>
            <person name="Leadlay P."/>
            <person name="Rodrigues-Filho E."/>
        </authorList>
    </citation>
    <scope>NUCLEOTIDE SEQUENCE [LARGE SCALE GENOMIC DNA]</scope>
    <source>
        <strain evidence="2">LaBioMMi 136</strain>
    </source>
</reference>
<gene>
    <name evidence="1" type="ORF">PEBR_15111</name>
</gene>
<dbReference type="EMBL" id="LJBN01000122">
    <property type="protein sequence ID" value="OOQ87903.1"/>
    <property type="molecule type" value="Genomic_DNA"/>
</dbReference>
<sequence length="634" mass="72633">MERVPLEVLDQICLYLQESEHGPRGDLSPFSRVNHICYKAAVPLIYRDLTLRFWDMDSLHAAVSDVMKNSHGRHFIKHAKRLNILCLNNPMVEGEEEDFQWKLEPWTTGLFTEKQPAVRNSFLEHWLTTCNPIPNQKVLHYVSTGIRWDRDWAPIQSLIARLDRLEQLDFITQNEFTGGMAEAISHYHPNCKVNIVWRQAVAYSVLDKEARIQLNPHGLWGTYEFDTNVLQLPGLHLLAVDLLYNGKYLSAGVEVYDGLLFLLVNAPGLKHLELQSRTANPRFPIARLRENSQALMASRPSSQSSPLESITISCIGPHEDILFKMAATGNLSNLRTLVLERIFDPPGLVKIAGLFPNLERLFINPNPTGLPWKHLKSDHDDSIVAIREFPALKYLCLYNLRSAENLLRIVERHGPSLRGLMIEPSGPSHSQYPRLDVCLIVQLATYCPNLQELRLQVQRSMGSQAECELYRSLGEFPNLHSLVLDLQIDARPEIPLNRPVTEDLTVLRKTFINAATDEKLAIGIWNTIKSNKAFRLQYLRVVPFGNNMFCHEESYLLNCLTRSILVTRYNFHNPRSPSAEEIGTRAREIRRDMFRPAILSERLRLLLHDIWPQVPAGSDWWSGWKSFPLEAETA</sequence>
<proteinExistence type="predicted"/>
<dbReference type="Gene3D" id="3.80.10.10">
    <property type="entry name" value="Ribonuclease Inhibitor"/>
    <property type="match status" value="1"/>
</dbReference>
<dbReference type="SUPFAM" id="SSF52047">
    <property type="entry name" value="RNI-like"/>
    <property type="match status" value="1"/>
</dbReference>
<name>A0A1S9RQW6_PENBI</name>
<protein>
    <submittedName>
        <fullName evidence="1">Uncharacterized protein</fullName>
    </submittedName>
</protein>
<dbReference type="Proteomes" id="UP000190744">
    <property type="component" value="Unassembled WGS sequence"/>
</dbReference>
<dbReference type="InterPro" id="IPR032675">
    <property type="entry name" value="LRR_dom_sf"/>
</dbReference>
<evidence type="ECO:0000313" key="1">
    <source>
        <dbReference type="EMBL" id="OOQ87903.1"/>
    </source>
</evidence>